<keyword evidence="3" id="KW-1185">Reference proteome</keyword>
<evidence type="ECO:0000313" key="2">
    <source>
        <dbReference type="EMBL" id="KAL1260416.1"/>
    </source>
</evidence>
<feature type="transmembrane region" description="Helical" evidence="1">
    <location>
        <begin position="74"/>
        <end position="96"/>
    </location>
</feature>
<keyword evidence="1" id="KW-0472">Membrane</keyword>
<organism evidence="2 3">
    <name type="scientific">Cirrhinus molitorella</name>
    <name type="common">mud carp</name>
    <dbReference type="NCBI Taxonomy" id="172907"/>
    <lineage>
        <taxon>Eukaryota</taxon>
        <taxon>Metazoa</taxon>
        <taxon>Chordata</taxon>
        <taxon>Craniata</taxon>
        <taxon>Vertebrata</taxon>
        <taxon>Euteleostomi</taxon>
        <taxon>Actinopterygii</taxon>
        <taxon>Neopterygii</taxon>
        <taxon>Teleostei</taxon>
        <taxon>Ostariophysi</taxon>
        <taxon>Cypriniformes</taxon>
        <taxon>Cyprinidae</taxon>
        <taxon>Labeoninae</taxon>
        <taxon>Labeonini</taxon>
        <taxon>Cirrhinus</taxon>
    </lineage>
</organism>
<gene>
    <name evidence="2" type="ORF">QQF64_008243</name>
</gene>
<evidence type="ECO:0000313" key="3">
    <source>
        <dbReference type="Proteomes" id="UP001558613"/>
    </source>
</evidence>
<dbReference type="EMBL" id="JAYMGO010000015">
    <property type="protein sequence ID" value="KAL1260416.1"/>
    <property type="molecule type" value="Genomic_DNA"/>
</dbReference>
<keyword evidence="1" id="KW-1133">Transmembrane helix</keyword>
<name>A0ABR3M7Y9_9TELE</name>
<protein>
    <submittedName>
        <fullName evidence="2">Uncharacterized protein</fullName>
    </submittedName>
</protein>
<accession>A0ABR3M7Y9</accession>
<proteinExistence type="predicted"/>
<reference evidence="2 3" key="1">
    <citation type="submission" date="2023-09" db="EMBL/GenBank/DDBJ databases">
        <authorList>
            <person name="Wang M."/>
        </authorList>
    </citation>
    <scope>NUCLEOTIDE SEQUENCE [LARGE SCALE GENOMIC DNA]</scope>
    <source>
        <strain evidence="2">GT-2023</strain>
        <tissue evidence="2">Liver</tissue>
    </source>
</reference>
<sequence length="99" mass="10949">MRIGACRFRVAQSFLDQSRMGCCLYTDSFMLNALAETALAEADTLSRWRASRFRNESGRPVPSSAASGSERMHAALLICLLNITIITLLFLSSLIFQAD</sequence>
<keyword evidence="1" id="KW-0812">Transmembrane</keyword>
<evidence type="ECO:0000256" key="1">
    <source>
        <dbReference type="SAM" id="Phobius"/>
    </source>
</evidence>
<comment type="caution">
    <text evidence="2">The sequence shown here is derived from an EMBL/GenBank/DDBJ whole genome shotgun (WGS) entry which is preliminary data.</text>
</comment>
<dbReference type="Proteomes" id="UP001558613">
    <property type="component" value="Unassembled WGS sequence"/>
</dbReference>